<evidence type="ECO:0000313" key="2">
    <source>
        <dbReference type="Proteomes" id="UP000663836"/>
    </source>
</evidence>
<name>A0A820HLJ3_9BILA</name>
<evidence type="ECO:0000313" key="1">
    <source>
        <dbReference type="EMBL" id="CAF4298120.1"/>
    </source>
</evidence>
<dbReference type="Proteomes" id="UP000663836">
    <property type="component" value="Unassembled WGS sequence"/>
</dbReference>
<dbReference type="AlphaFoldDB" id="A0A820HLJ3"/>
<dbReference type="EMBL" id="CAJOBD010034940">
    <property type="protein sequence ID" value="CAF4298120.1"/>
    <property type="molecule type" value="Genomic_DNA"/>
</dbReference>
<protein>
    <submittedName>
        <fullName evidence="1">Uncharacterized protein</fullName>
    </submittedName>
</protein>
<proteinExistence type="predicted"/>
<sequence>TMSDVTFPKEVKLAIYGCGEPYGLATKSQIEDGKDPKWIII</sequence>
<reference evidence="1" key="1">
    <citation type="submission" date="2021-02" db="EMBL/GenBank/DDBJ databases">
        <authorList>
            <person name="Nowell W R."/>
        </authorList>
    </citation>
    <scope>NUCLEOTIDE SEQUENCE</scope>
</reference>
<gene>
    <name evidence="1" type="ORF">JBS370_LOCUS40290</name>
</gene>
<feature type="non-terminal residue" evidence="1">
    <location>
        <position position="1"/>
    </location>
</feature>
<accession>A0A820HLJ3</accession>
<comment type="caution">
    <text evidence="1">The sequence shown here is derived from an EMBL/GenBank/DDBJ whole genome shotgun (WGS) entry which is preliminary data.</text>
</comment>
<organism evidence="1 2">
    <name type="scientific">Rotaria sordida</name>
    <dbReference type="NCBI Taxonomy" id="392033"/>
    <lineage>
        <taxon>Eukaryota</taxon>
        <taxon>Metazoa</taxon>
        <taxon>Spiralia</taxon>
        <taxon>Gnathifera</taxon>
        <taxon>Rotifera</taxon>
        <taxon>Eurotatoria</taxon>
        <taxon>Bdelloidea</taxon>
        <taxon>Philodinida</taxon>
        <taxon>Philodinidae</taxon>
        <taxon>Rotaria</taxon>
    </lineage>
</organism>